<dbReference type="Proteomes" id="UP001066276">
    <property type="component" value="Chromosome 10"/>
</dbReference>
<dbReference type="AlphaFoldDB" id="A0AAV7M1H8"/>
<comment type="caution">
    <text evidence="1">The sequence shown here is derived from an EMBL/GenBank/DDBJ whole genome shotgun (WGS) entry which is preliminary data.</text>
</comment>
<accession>A0AAV7M1H8</accession>
<gene>
    <name evidence="1" type="ORF">NDU88_002723</name>
</gene>
<dbReference type="EMBL" id="JANPWB010000014">
    <property type="protein sequence ID" value="KAJ1097606.1"/>
    <property type="molecule type" value="Genomic_DNA"/>
</dbReference>
<evidence type="ECO:0000313" key="2">
    <source>
        <dbReference type="Proteomes" id="UP001066276"/>
    </source>
</evidence>
<protein>
    <submittedName>
        <fullName evidence="1">Uncharacterized protein</fullName>
    </submittedName>
</protein>
<organism evidence="1 2">
    <name type="scientific">Pleurodeles waltl</name>
    <name type="common">Iberian ribbed newt</name>
    <dbReference type="NCBI Taxonomy" id="8319"/>
    <lineage>
        <taxon>Eukaryota</taxon>
        <taxon>Metazoa</taxon>
        <taxon>Chordata</taxon>
        <taxon>Craniata</taxon>
        <taxon>Vertebrata</taxon>
        <taxon>Euteleostomi</taxon>
        <taxon>Amphibia</taxon>
        <taxon>Batrachia</taxon>
        <taxon>Caudata</taxon>
        <taxon>Salamandroidea</taxon>
        <taxon>Salamandridae</taxon>
        <taxon>Pleurodelinae</taxon>
        <taxon>Pleurodeles</taxon>
    </lineage>
</organism>
<reference evidence="1" key="1">
    <citation type="journal article" date="2022" name="bioRxiv">
        <title>Sequencing and chromosome-scale assembly of the giantPleurodeles waltlgenome.</title>
        <authorList>
            <person name="Brown T."/>
            <person name="Elewa A."/>
            <person name="Iarovenko S."/>
            <person name="Subramanian E."/>
            <person name="Araus A.J."/>
            <person name="Petzold A."/>
            <person name="Susuki M."/>
            <person name="Suzuki K.-i.T."/>
            <person name="Hayashi T."/>
            <person name="Toyoda A."/>
            <person name="Oliveira C."/>
            <person name="Osipova E."/>
            <person name="Leigh N.D."/>
            <person name="Simon A."/>
            <person name="Yun M.H."/>
        </authorList>
    </citation>
    <scope>NUCLEOTIDE SEQUENCE</scope>
    <source>
        <strain evidence="1">20211129_DDA</strain>
        <tissue evidence="1">Liver</tissue>
    </source>
</reference>
<sequence length="149" mass="16966">MFLPTIAVQEREVLGFRLFKWVTRCLLRNRCPGEKIRLPFELMPWTVERVRGTMATATKGHESVTRNSSFFKRYLSENTPADAGTTTQLSDSNSVETSDDFLCTPGCGDMTPEVICKRINCFFLAAHLKEGREIASEKPLGEMTLKRLW</sequence>
<name>A0AAV7M1H8_PLEWA</name>
<evidence type="ECO:0000313" key="1">
    <source>
        <dbReference type="EMBL" id="KAJ1097606.1"/>
    </source>
</evidence>
<keyword evidence="2" id="KW-1185">Reference proteome</keyword>
<proteinExistence type="predicted"/>